<comment type="caution">
    <text evidence="1">The sequence shown here is derived from an EMBL/GenBank/DDBJ whole genome shotgun (WGS) entry which is preliminary data.</text>
</comment>
<keyword evidence="2" id="KW-1185">Reference proteome</keyword>
<gene>
    <name evidence="1" type="ORF">EYZ11_010404</name>
</gene>
<protein>
    <submittedName>
        <fullName evidence="1">Uncharacterized protein</fullName>
    </submittedName>
</protein>
<name>A0A4S3J7K9_9EURO</name>
<evidence type="ECO:0000313" key="2">
    <source>
        <dbReference type="Proteomes" id="UP000308092"/>
    </source>
</evidence>
<dbReference type="VEuPathDB" id="FungiDB:EYZ11_010404"/>
<dbReference type="Proteomes" id="UP000308092">
    <property type="component" value="Unassembled WGS sequence"/>
</dbReference>
<dbReference type="EMBL" id="SOSA01000556">
    <property type="protein sequence ID" value="THC90137.1"/>
    <property type="molecule type" value="Genomic_DNA"/>
</dbReference>
<sequence length="34" mass="3765">MADLPTLDFPVDRVPRGRLESLSGDVVTIDMEYG</sequence>
<dbReference type="AlphaFoldDB" id="A0A4S3J7K9"/>
<reference evidence="1 2" key="1">
    <citation type="submission" date="2019-03" db="EMBL/GenBank/DDBJ databases">
        <title>The genome sequence of a newly discovered highly antifungal drug resistant Aspergillus species, Aspergillus tanneri NIH 1004.</title>
        <authorList>
            <person name="Mounaud S."/>
            <person name="Singh I."/>
            <person name="Joardar V."/>
            <person name="Pakala S."/>
            <person name="Pakala S."/>
            <person name="Venepally P."/>
            <person name="Hoover J."/>
            <person name="Nierman W."/>
            <person name="Chung J."/>
            <person name="Losada L."/>
        </authorList>
    </citation>
    <scope>NUCLEOTIDE SEQUENCE [LARGE SCALE GENOMIC DNA]</scope>
    <source>
        <strain evidence="1 2">NIH1004</strain>
    </source>
</reference>
<organism evidence="1 2">
    <name type="scientific">Aspergillus tanneri</name>
    <dbReference type="NCBI Taxonomy" id="1220188"/>
    <lineage>
        <taxon>Eukaryota</taxon>
        <taxon>Fungi</taxon>
        <taxon>Dikarya</taxon>
        <taxon>Ascomycota</taxon>
        <taxon>Pezizomycotina</taxon>
        <taxon>Eurotiomycetes</taxon>
        <taxon>Eurotiomycetidae</taxon>
        <taxon>Eurotiales</taxon>
        <taxon>Aspergillaceae</taxon>
        <taxon>Aspergillus</taxon>
        <taxon>Aspergillus subgen. Circumdati</taxon>
    </lineage>
</organism>
<accession>A0A4S3J7K9</accession>
<evidence type="ECO:0000313" key="1">
    <source>
        <dbReference type="EMBL" id="THC90137.1"/>
    </source>
</evidence>
<proteinExistence type="predicted"/>